<dbReference type="PANTHER" id="PTHR45856:SF11">
    <property type="entry name" value="FUNGAL LIPASE-LIKE DOMAIN-CONTAINING PROTEIN"/>
    <property type="match status" value="1"/>
</dbReference>
<organism evidence="3 4">
    <name type="scientific">Tenacibaculum tangerinum</name>
    <dbReference type="NCBI Taxonomy" id="3038772"/>
    <lineage>
        <taxon>Bacteria</taxon>
        <taxon>Pseudomonadati</taxon>
        <taxon>Bacteroidota</taxon>
        <taxon>Flavobacteriia</taxon>
        <taxon>Flavobacteriales</taxon>
        <taxon>Flavobacteriaceae</taxon>
        <taxon>Tenacibaculum</taxon>
    </lineage>
</organism>
<gene>
    <name evidence="3" type="ORF">P8625_13800</name>
</gene>
<evidence type="ECO:0000313" key="4">
    <source>
        <dbReference type="Proteomes" id="UP001232001"/>
    </source>
</evidence>
<keyword evidence="1" id="KW-0732">Signal</keyword>
<protein>
    <submittedName>
        <fullName evidence="3">Lipase family protein</fullName>
        <ecNumber evidence="3">3.1.1.-</ecNumber>
    </submittedName>
</protein>
<dbReference type="Pfam" id="PF01764">
    <property type="entry name" value="Lipase_3"/>
    <property type="match status" value="1"/>
</dbReference>
<dbReference type="Proteomes" id="UP001232001">
    <property type="component" value="Chromosome"/>
</dbReference>
<reference evidence="3 4" key="1">
    <citation type="submission" date="2023-04" db="EMBL/GenBank/DDBJ databases">
        <title>Tenacibaculum tangerinum sp. nov., isolated from sea tidal flat of South Korea.</title>
        <authorList>
            <person name="Lee S.H."/>
            <person name="Kim J.-J."/>
        </authorList>
    </citation>
    <scope>NUCLEOTIDE SEQUENCE [LARGE SCALE GENOMIC DNA]</scope>
    <source>
        <strain evidence="3 4">GRR-S3-23</strain>
    </source>
</reference>
<accession>A0ABY8L0Y5</accession>
<dbReference type="SUPFAM" id="SSF53474">
    <property type="entry name" value="alpha/beta-Hydrolases"/>
    <property type="match status" value="1"/>
</dbReference>
<dbReference type="PANTHER" id="PTHR45856">
    <property type="entry name" value="ALPHA/BETA-HYDROLASES SUPERFAMILY PROTEIN"/>
    <property type="match status" value="1"/>
</dbReference>
<dbReference type="InterPro" id="IPR029058">
    <property type="entry name" value="AB_hydrolase_fold"/>
</dbReference>
<dbReference type="EC" id="3.1.1.-" evidence="3"/>
<keyword evidence="4" id="KW-1185">Reference proteome</keyword>
<proteinExistence type="predicted"/>
<keyword evidence="3" id="KW-0378">Hydrolase</keyword>
<dbReference type="RefSeq" id="WP_279651021.1">
    <property type="nucleotide sequence ID" value="NZ_CP122539.1"/>
</dbReference>
<evidence type="ECO:0000259" key="2">
    <source>
        <dbReference type="Pfam" id="PF01764"/>
    </source>
</evidence>
<dbReference type="CDD" id="cd00519">
    <property type="entry name" value="Lipase_3"/>
    <property type="match status" value="1"/>
</dbReference>
<feature type="signal peptide" evidence="1">
    <location>
        <begin position="1"/>
        <end position="20"/>
    </location>
</feature>
<dbReference type="InterPro" id="IPR002921">
    <property type="entry name" value="Fungal_lipase-type"/>
</dbReference>
<dbReference type="InterPro" id="IPR051218">
    <property type="entry name" value="Sec_MonoDiacylglyc_Lipase"/>
</dbReference>
<feature type="chain" id="PRO_5046133855" evidence="1">
    <location>
        <begin position="21"/>
        <end position="398"/>
    </location>
</feature>
<dbReference type="GO" id="GO:0016787">
    <property type="term" value="F:hydrolase activity"/>
    <property type="evidence" value="ECO:0007669"/>
    <property type="project" value="UniProtKB-KW"/>
</dbReference>
<evidence type="ECO:0000256" key="1">
    <source>
        <dbReference type="SAM" id="SignalP"/>
    </source>
</evidence>
<feature type="domain" description="Fungal lipase-type" evidence="2">
    <location>
        <begin position="87"/>
        <end position="242"/>
    </location>
</feature>
<dbReference type="EMBL" id="CP122539">
    <property type="protein sequence ID" value="WGH75131.1"/>
    <property type="molecule type" value="Genomic_DNA"/>
</dbReference>
<dbReference type="Gene3D" id="3.40.50.1820">
    <property type="entry name" value="alpha/beta hydrolase"/>
    <property type="match status" value="1"/>
</dbReference>
<evidence type="ECO:0000313" key="3">
    <source>
        <dbReference type="EMBL" id="WGH75131.1"/>
    </source>
</evidence>
<sequence length="398" mass="45949">MKRIALLWLCCFSSAYMLFGQVLKPGFNPNEYAEMLRIGMQQNNPVPDTVFPKALKFDVSYESPTMGMGNAWQLWTAKPNNPLKVAVISLRATTEESSSWAENLHSVMVNATGKLSLEKNFTFNYRLAKNQRASVHIGWLIGTAYLQRDITPKIDSCYQKGIKDFIITGHSQGGALSYLLRAYYQYEQLAGRIPSDITFKMYASAAPKPGNLYFAQDYESYTQKGWSYNVVNSEDWVPQVPLSMQTMGDFAASNPFKYYKKGTEDLPLLSRWVVRGKFKGIMRRMDRSKRKYNRIMGKEFGVLVQEFLPEYKIKSDYTSTNYQRCGNQITLLADEDYYIHVRRNHPNVFRNHGLDAYQLLLETYYAQELASEYVIYANNTYPFLKEFPRTTPKNVSNE</sequence>
<name>A0ABY8L0Y5_9FLAO</name>